<feature type="domain" description="C2" evidence="2">
    <location>
        <begin position="11"/>
        <end position="129"/>
    </location>
</feature>
<protein>
    <recommendedName>
        <fullName evidence="2">C2 domain-containing protein</fullName>
    </recommendedName>
</protein>
<dbReference type="SMART" id="SM00239">
    <property type="entry name" value="C2"/>
    <property type="match status" value="1"/>
</dbReference>
<dbReference type="SUPFAM" id="SSF49562">
    <property type="entry name" value="C2 domain (Calcium/lipid-binding domain, CaLB)"/>
    <property type="match status" value="1"/>
</dbReference>
<feature type="compositionally biased region" description="Low complexity" evidence="1">
    <location>
        <begin position="264"/>
        <end position="276"/>
    </location>
</feature>
<feature type="compositionally biased region" description="Basic and acidic residues" evidence="1">
    <location>
        <begin position="689"/>
        <end position="698"/>
    </location>
</feature>
<feature type="compositionally biased region" description="Polar residues" evidence="1">
    <location>
        <begin position="618"/>
        <end position="629"/>
    </location>
</feature>
<feature type="compositionally biased region" description="Low complexity" evidence="1">
    <location>
        <begin position="887"/>
        <end position="902"/>
    </location>
</feature>
<feature type="compositionally biased region" description="Polar residues" evidence="1">
    <location>
        <begin position="219"/>
        <end position="251"/>
    </location>
</feature>
<feature type="compositionally biased region" description="Low complexity" evidence="1">
    <location>
        <begin position="817"/>
        <end position="834"/>
    </location>
</feature>
<evidence type="ECO:0000313" key="4">
    <source>
        <dbReference type="Proteomes" id="UP001324427"/>
    </source>
</evidence>
<evidence type="ECO:0000259" key="2">
    <source>
        <dbReference type="PROSITE" id="PS50004"/>
    </source>
</evidence>
<feature type="compositionally biased region" description="Low complexity" evidence="1">
    <location>
        <begin position="294"/>
        <end position="308"/>
    </location>
</feature>
<dbReference type="EMBL" id="JAVFHQ010000095">
    <property type="protein sequence ID" value="KAK4539433.1"/>
    <property type="molecule type" value="Genomic_DNA"/>
</dbReference>
<dbReference type="PANTHER" id="PTHR47052:SF3">
    <property type="entry name" value="INGRESSION PROTEIN 1"/>
    <property type="match status" value="1"/>
</dbReference>
<accession>A0AAV9J3S0</accession>
<organism evidence="3 4">
    <name type="scientific">Oleoguttula mirabilis</name>
    <dbReference type="NCBI Taxonomy" id="1507867"/>
    <lineage>
        <taxon>Eukaryota</taxon>
        <taxon>Fungi</taxon>
        <taxon>Dikarya</taxon>
        <taxon>Ascomycota</taxon>
        <taxon>Pezizomycotina</taxon>
        <taxon>Dothideomycetes</taxon>
        <taxon>Dothideomycetidae</taxon>
        <taxon>Mycosphaerellales</taxon>
        <taxon>Teratosphaeriaceae</taxon>
        <taxon>Oleoguttula</taxon>
    </lineage>
</organism>
<proteinExistence type="predicted"/>
<reference evidence="3 4" key="1">
    <citation type="submission" date="2021-11" db="EMBL/GenBank/DDBJ databases">
        <title>Black yeast isolated from Biological Soil Crust.</title>
        <authorList>
            <person name="Kurbessoian T."/>
        </authorList>
    </citation>
    <scope>NUCLEOTIDE SEQUENCE [LARGE SCALE GENOMIC DNA]</scope>
    <source>
        <strain evidence="3 4">CCFEE 5522</strain>
    </source>
</reference>
<sequence>MATKLVSNAGPHAAGIFSDMTVDGPEIGTLVLIVDRGKNLPNRRTMGKQSAYCAARLGKEAKKTETDKRGGQTPKWDQELRYTVHDSPDYYNLKISVFSEDKRTDLVGEAWVSLNDVIVAGGGKNDMWQGLHCKGKYAGEIRIELTYYDSRPKPEKEREESVAGEDEAAMRQSVGTGSRVKRRPLPTNPNGSAVTPGMIPEPAVPGRAKHGPRDYRTPSRANSTPPEMSYQHQQLHSLYGNQAPQQAVSHGSSPQAPSEPAPPNQYYDEPQPYPEQAEYEEPYQEPDFLPQLPPTTRQRPVPQQRFTPSQAQPLLHQPRPHSHIGLTHSHSAPMVPQSQMEPQEYDDGYQLRTDYPEPIPDMDYQHGQLRQRRDDVPPGWQEEYGDTYAPIQPELEDEPGPPPPPMHSISAPVVPRFAPSPTGRYGSAPPNSTRHHSVPNASPLQGSERGYGSANHTPIRGQHPRGRSVDEYGSSPEQISYGNTPPSLVPGQAPSPYARGPVARALPSRHSVADPYSNTPPRPHPLSQEVPRARSPLPEMPTPYNQPQYQQEYEAHGAPLLIKPRAVSPHPAPLSQPGSRPRSAYSLQHPVRSFESSDNSPLSTSQSNPRLAHIAGHTLTTRKSVSPRPSFTDAGLPGVPFSPDSFDVHNPNVRPSPLAASSHTPYHVPSSAESRRTDSNGPIVGWHGQEIDPSDHLPVDSWAPEPEKKTPTKTYGVGRDRDFGPRTSQGVATAGGRVSKDTVINVRMKSAEHHEPSPPAAAPAGRNRLIKKNGVGPGRNAVPVEPLSEHDNYNAVSNHPYAPPQQEYEYAGGPHRGYAAGGSQPAAAAAYGAPPGVPPKVPVPREYEQEQGHGYGYGYEYEYEYEHEHEYGPGPGAEALSREISRIDIGSGSRSSSRQGGRPANGSGSVPPPPTAYVPVKSHQDRRSYY</sequence>
<feature type="compositionally biased region" description="Basic and acidic residues" evidence="1">
    <location>
        <begin position="152"/>
        <end position="161"/>
    </location>
</feature>
<evidence type="ECO:0000256" key="1">
    <source>
        <dbReference type="SAM" id="MobiDB-lite"/>
    </source>
</evidence>
<dbReference type="InterPro" id="IPR052981">
    <property type="entry name" value="Ingression_C2_domain"/>
</dbReference>
<name>A0AAV9J3S0_9PEZI</name>
<dbReference type="InterPro" id="IPR035892">
    <property type="entry name" value="C2_domain_sf"/>
</dbReference>
<dbReference type="Pfam" id="PF00168">
    <property type="entry name" value="C2"/>
    <property type="match status" value="1"/>
</dbReference>
<keyword evidence="4" id="KW-1185">Reference proteome</keyword>
<comment type="caution">
    <text evidence="3">The sequence shown here is derived from an EMBL/GenBank/DDBJ whole genome shotgun (WGS) entry which is preliminary data.</text>
</comment>
<feature type="compositionally biased region" description="Polar residues" evidence="1">
    <location>
        <begin position="475"/>
        <end position="486"/>
    </location>
</feature>
<feature type="compositionally biased region" description="Polar residues" evidence="1">
    <location>
        <begin position="594"/>
        <end position="609"/>
    </location>
</feature>
<dbReference type="Gene3D" id="2.60.40.150">
    <property type="entry name" value="C2 domain"/>
    <property type="match status" value="1"/>
</dbReference>
<gene>
    <name evidence="3" type="ORF">LTR36_010954</name>
</gene>
<feature type="compositionally biased region" description="Low complexity" evidence="1">
    <location>
        <begin position="543"/>
        <end position="552"/>
    </location>
</feature>
<evidence type="ECO:0000313" key="3">
    <source>
        <dbReference type="EMBL" id="KAK4539433.1"/>
    </source>
</evidence>
<dbReference type="InterPro" id="IPR000008">
    <property type="entry name" value="C2_dom"/>
</dbReference>
<dbReference type="Proteomes" id="UP001324427">
    <property type="component" value="Unassembled WGS sequence"/>
</dbReference>
<feature type="region of interest" description="Disordered" evidence="1">
    <location>
        <begin position="152"/>
        <end position="930"/>
    </location>
</feature>
<dbReference type="AlphaFoldDB" id="A0AAV9J3S0"/>
<dbReference type="PANTHER" id="PTHR47052">
    <property type="entry name" value="CONSERVED SERINE PROLINE-RICH PROTEIN (AFU_ORTHOLOGUE AFUA_2G01790)"/>
    <property type="match status" value="1"/>
</dbReference>
<dbReference type="PROSITE" id="PS50004">
    <property type="entry name" value="C2"/>
    <property type="match status" value="1"/>
</dbReference>